<dbReference type="PANTHER" id="PTHR24276:SF91">
    <property type="entry name" value="AT26814P-RELATED"/>
    <property type="match status" value="1"/>
</dbReference>
<sequence>MKSLILISLLVVAASEPIKITTLYKYHETIGIPAAARIKQAEEALDFDGSRIIGGNPSNLGNNPHLGGLVILLTDGRTSACGSSLLSNTKAVTAAHCWTDGNVQARQFTVVLGTVRLFSGGVRVTTTNVVMHPQWNPSTTFGDVAMITMSHVNYNNYIQPIALASGSNNYVGSWAVAAGYGTTSDRETTVPQDTIQREVNLRVISNSECQRTFWMVSNSHLCVATQSGSTCRGDSGGPLAFGTGNGRVLIGITSFGHILGCQRGFPVVFSRVTTFNSWIRGRL</sequence>
<dbReference type="PROSITE" id="PS00135">
    <property type="entry name" value="TRYPSIN_SER"/>
    <property type="match status" value="1"/>
</dbReference>
<evidence type="ECO:0000313" key="10">
    <source>
        <dbReference type="Proteomes" id="UP001497472"/>
    </source>
</evidence>
<dbReference type="InterPro" id="IPR033116">
    <property type="entry name" value="TRYPSIN_SER"/>
</dbReference>
<dbReference type="InterPro" id="IPR018114">
    <property type="entry name" value="TRYPSIN_HIS"/>
</dbReference>
<evidence type="ECO:0000256" key="4">
    <source>
        <dbReference type="ARBA" id="ARBA00022825"/>
    </source>
</evidence>
<dbReference type="GO" id="GO:0006508">
    <property type="term" value="P:proteolysis"/>
    <property type="evidence" value="ECO:0007669"/>
    <property type="project" value="UniProtKB-KW"/>
</dbReference>
<keyword evidence="2 6" id="KW-0645">Protease</keyword>
<dbReference type="Proteomes" id="UP001497472">
    <property type="component" value="Unassembled WGS sequence"/>
</dbReference>
<dbReference type="Pfam" id="PF00089">
    <property type="entry name" value="Trypsin"/>
    <property type="match status" value="1"/>
</dbReference>
<dbReference type="InterPro" id="IPR001314">
    <property type="entry name" value="Peptidase_S1A"/>
</dbReference>
<comment type="similarity">
    <text evidence="1">Belongs to the peptidase S1 family.</text>
</comment>
<dbReference type="AlphaFoldDB" id="A0AAV1JLG0"/>
<evidence type="ECO:0000313" key="9">
    <source>
        <dbReference type="EMBL" id="CAK1549510.1"/>
    </source>
</evidence>
<dbReference type="PRINTS" id="PR00722">
    <property type="entry name" value="CHYMOTRYPSIN"/>
</dbReference>
<dbReference type="SUPFAM" id="SSF50494">
    <property type="entry name" value="Trypsin-like serine proteases"/>
    <property type="match status" value="1"/>
</dbReference>
<dbReference type="GO" id="GO:0004252">
    <property type="term" value="F:serine-type endopeptidase activity"/>
    <property type="evidence" value="ECO:0007669"/>
    <property type="project" value="InterPro"/>
</dbReference>
<evidence type="ECO:0000256" key="6">
    <source>
        <dbReference type="RuleBase" id="RU363034"/>
    </source>
</evidence>
<dbReference type="InterPro" id="IPR050430">
    <property type="entry name" value="Peptidase_S1"/>
</dbReference>
<keyword evidence="10" id="KW-1185">Reference proteome</keyword>
<gene>
    <name evidence="9" type="ORF">LNINA_LOCUS8802</name>
</gene>
<protein>
    <recommendedName>
        <fullName evidence="8">Peptidase S1 domain-containing protein</fullName>
    </recommendedName>
</protein>
<evidence type="ECO:0000256" key="5">
    <source>
        <dbReference type="ARBA" id="ARBA00023157"/>
    </source>
</evidence>
<dbReference type="InterPro" id="IPR009003">
    <property type="entry name" value="Peptidase_S1_PA"/>
</dbReference>
<proteinExistence type="inferred from homology"/>
<evidence type="ECO:0000256" key="3">
    <source>
        <dbReference type="ARBA" id="ARBA00022801"/>
    </source>
</evidence>
<reference evidence="9 10" key="1">
    <citation type="submission" date="2023-11" db="EMBL/GenBank/DDBJ databases">
        <authorList>
            <person name="Okamura Y."/>
        </authorList>
    </citation>
    <scope>NUCLEOTIDE SEQUENCE [LARGE SCALE GENOMIC DNA]</scope>
</reference>
<dbReference type="InterPro" id="IPR043504">
    <property type="entry name" value="Peptidase_S1_PA_chymotrypsin"/>
</dbReference>
<organism evidence="9 10">
    <name type="scientific">Leptosia nina</name>
    <dbReference type="NCBI Taxonomy" id="320188"/>
    <lineage>
        <taxon>Eukaryota</taxon>
        <taxon>Metazoa</taxon>
        <taxon>Ecdysozoa</taxon>
        <taxon>Arthropoda</taxon>
        <taxon>Hexapoda</taxon>
        <taxon>Insecta</taxon>
        <taxon>Pterygota</taxon>
        <taxon>Neoptera</taxon>
        <taxon>Endopterygota</taxon>
        <taxon>Lepidoptera</taxon>
        <taxon>Glossata</taxon>
        <taxon>Ditrysia</taxon>
        <taxon>Papilionoidea</taxon>
        <taxon>Pieridae</taxon>
        <taxon>Pierinae</taxon>
        <taxon>Leptosia</taxon>
    </lineage>
</organism>
<evidence type="ECO:0000256" key="2">
    <source>
        <dbReference type="ARBA" id="ARBA00022670"/>
    </source>
</evidence>
<dbReference type="CDD" id="cd00190">
    <property type="entry name" value="Tryp_SPc"/>
    <property type="match status" value="1"/>
</dbReference>
<evidence type="ECO:0000256" key="1">
    <source>
        <dbReference type="ARBA" id="ARBA00007664"/>
    </source>
</evidence>
<keyword evidence="5" id="KW-1015">Disulfide bond</keyword>
<dbReference type="PROSITE" id="PS50240">
    <property type="entry name" value="TRYPSIN_DOM"/>
    <property type="match status" value="1"/>
</dbReference>
<accession>A0AAV1JLG0</accession>
<feature type="chain" id="PRO_5043370749" description="Peptidase S1 domain-containing protein" evidence="7">
    <location>
        <begin position="16"/>
        <end position="283"/>
    </location>
</feature>
<keyword evidence="3 6" id="KW-0378">Hydrolase</keyword>
<evidence type="ECO:0000259" key="8">
    <source>
        <dbReference type="PROSITE" id="PS50240"/>
    </source>
</evidence>
<comment type="caution">
    <text evidence="9">The sequence shown here is derived from an EMBL/GenBank/DDBJ whole genome shotgun (WGS) entry which is preliminary data.</text>
</comment>
<keyword evidence="4 6" id="KW-0720">Serine protease</keyword>
<keyword evidence="7" id="KW-0732">Signal</keyword>
<dbReference type="SMART" id="SM00020">
    <property type="entry name" value="Tryp_SPc"/>
    <property type="match status" value="1"/>
</dbReference>
<name>A0AAV1JLG0_9NEOP</name>
<feature type="signal peptide" evidence="7">
    <location>
        <begin position="1"/>
        <end position="15"/>
    </location>
</feature>
<dbReference type="InterPro" id="IPR001254">
    <property type="entry name" value="Trypsin_dom"/>
</dbReference>
<evidence type="ECO:0000256" key="7">
    <source>
        <dbReference type="SAM" id="SignalP"/>
    </source>
</evidence>
<dbReference type="PANTHER" id="PTHR24276">
    <property type="entry name" value="POLYSERASE-RELATED"/>
    <property type="match status" value="1"/>
</dbReference>
<dbReference type="PROSITE" id="PS00134">
    <property type="entry name" value="TRYPSIN_HIS"/>
    <property type="match status" value="1"/>
</dbReference>
<dbReference type="EMBL" id="CAVLEF010000039">
    <property type="protein sequence ID" value="CAK1549510.1"/>
    <property type="molecule type" value="Genomic_DNA"/>
</dbReference>
<dbReference type="Gene3D" id="2.40.10.10">
    <property type="entry name" value="Trypsin-like serine proteases"/>
    <property type="match status" value="1"/>
</dbReference>
<feature type="domain" description="Peptidase S1" evidence="8">
    <location>
        <begin position="52"/>
        <end position="283"/>
    </location>
</feature>